<feature type="transmembrane region" description="Helical" evidence="1">
    <location>
        <begin position="6"/>
        <end position="24"/>
    </location>
</feature>
<dbReference type="InterPro" id="IPR019587">
    <property type="entry name" value="Polyketide_cyclase/dehydratase"/>
</dbReference>
<proteinExistence type="predicted"/>
<keyword evidence="1" id="KW-0812">Transmembrane</keyword>
<dbReference type="SUPFAM" id="SSF55961">
    <property type="entry name" value="Bet v1-like"/>
    <property type="match status" value="1"/>
</dbReference>
<dbReference type="AlphaFoldDB" id="A0A1H2LFA5"/>
<dbReference type="Gene3D" id="3.30.530.20">
    <property type="match status" value="1"/>
</dbReference>
<dbReference type="EMBL" id="LT629791">
    <property type="protein sequence ID" value="SDU79522.1"/>
    <property type="molecule type" value="Genomic_DNA"/>
</dbReference>
<accession>A0A1H2LFA5</accession>
<dbReference type="OrthoDB" id="6624781at2"/>
<name>A0A1H2LFA5_9ACTN</name>
<organism evidence="2 3">
    <name type="scientific">Jiangella alkaliphila</name>
    <dbReference type="NCBI Taxonomy" id="419479"/>
    <lineage>
        <taxon>Bacteria</taxon>
        <taxon>Bacillati</taxon>
        <taxon>Actinomycetota</taxon>
        <taxon>Actinomycetes</taxon>
        <taxon>Jiangellales</taxon>
        <taxon>Jiangellaceae</taxon>
        <taxon>Jiangella</taxon>
    </lineage>
</organism>
<keyword evidence="3" id="KW-1185">Reference proteome</keyword>
<reference evidence="3" key="1">
    <citation type="submission" date="2016-10" db="EMBL/GenBank/DDBJ databases">
        <authorList>
            <person name="Varghese N."/>
            <person name="Submissions S."/>
        </authorList>
    </citation>
    <scope>NUCLEOTIDE SEQUENCE [LARGE SCALE GENOMIC DNA]</scope>
    <source>
        <strain evidence="3">DSM 45079</strain>
    </source>
</reference>
<keyword evidence="1" id="KW-1133">Transmembrane helix</keyword>
<dbReference type="Pfam" id="PF10604">
    <property type="entry name" value="Polyketide_cyc2"/>
    <property type="match status" value="1"/>
</dbReference>
<dbReference type="RefSeq" id="WP_046773083.1">
    <property type="nucleotide sequence ID" value="NZ_LBMC01000102.1"/>
</dbReference>
<evidence type="ECO:0000313" key="3">
    <source>
        <dbReference type="Proteomes" id="UP000182977"/>
    </source>
</evidence>
<keyword evidence="1" id="KW-0472">Membrane</keyword>
<dbReference type="Proteomes" id="UP000182977">
    <property type="component" value="Chromosome I"/>
</dbReference>
<protein>
    <submittedName>
        <fullName evidence="2">Polyketide cyclase / dehydrase and lipid transport</fullName>
    </submittedName>
</protein>
<dbReference type="InterPro" id="IPR023393">
    <property type="entry name" value="START-like_dom_sf"/>
</dbReference>
<evidence type="ECO:0000256" key="1">
    <source>
        <dbReference type="SAM" id="Phobius"/>
    </source>
</evidence>
<evidence type="ECO:0000313" key="2">
    <source>
        <dbReference type="EMBL" id="SDU79522.1"/>
    </source>
</evidence>
<sequence>MTTRAVSESIVVAAPAAVIFAILADPRQHHRIDGSGSVQSIVSAPARLTLGTSFSVGMRLFGVRYVITNRVVEYDEDRLIAWRHFAGHRWRYELRPEGAGRTRVVESFDYSRVGPLATAILHVLRFPARNRRGIQATLPRLKAAAEAEHRSG</sequence>
<gene>
    <name evidence="2" type="ORF">SAMN04488563_6016</name>
</gene>